<evidence type="ECO:0000313" key="1">
    <source>
        <dbReference type="EMBL" id="KZV58120.1"/>
    </source>
</evidence>
<reference evidence="1 2" key="1">
    <citation type="journal article" date="2015" name="Proc. Natl. Acad. Sci. U.S.A.">
        <title>The resurrection genome of Boea hygrometrica: A blueprint for survival of dehydration.</title>
        <authorList>
            <person name="Xiao L."/>
            <person name="Yang G."/>
            <person name="Zhang L."/>
            <person name="Yang X."/>
            <person name="Zhao S."/>
            <person name="Ji Z."/>
            <person name="Zhou Q."/>
            <person name="Hu M."/>
            <person name="Wang Y."/>
            <person name="Chen M."/>
            <person name="Xu Y."/>
            <person name="Jin H."/>
            <person name="Xiao X."/>
            <person name="Hu G."/>
            <person name="Bao F."/>
            <person name="Hu Y."/>
            <person name="Wan P."/>
            <person name="Li L."/>
            <person name="Deng X."/>
            <person name="Kuang T."/>
            <person name="Xiang C."/>
            <person name="Zhu J.K."/>
            <person name="Oliver M.J."/>
            <person name="He Y."/>
        </authorList>
    </citation>
    <scope>NUCLEOTIDE SEQUENCE [LARGE SCALE GENOMIC DNA]</scope>
    <source>
        <strain evidence="2">cv. XS01</strain>
    </source>
</reference>
<dbReference type="Proteomes" id="UP000250235">
    <property type="component" value="Unassembled WGS sequence"/>
</dbReference>
<protein>
    <submittedName>
        <fullName evidence="1">Plastid transcriptionally active 9</fullName>
    </submittedName>
</protein>
<dbReference type="EMBL" id="KQ986840">
    <property type="protein sequence ID" value="KZV58120.1"/>
    <property type="molecule type" value="Genomic_DNA"/>
</dbReference>
<dbReference type="OrthoDB" id="669963at2759"/>
<keyword evidence="2" id="KW-1185">Reference proteome</keyword>
<name>A0A2Z7DE69_9LAMI</name>
<evidence type="ECO:0000313" key="2">
    <source>
        <dbReference type="Proteomes" id="UP000250235"/>
    </source>
</evidence>
<organism evidence="1 2">
    <name type="scientific">Dorcoceras hygrometricum</name>
    <dbReference type="NCBI Taxonomy" id="472368"/>
    <lineage>
        <taxon>Eukaryota</taxon>
        <taxon>Viridiplantae</taxon>
        <taxon>Streptophyta</taxon>
        <taxon>Embryophyta</taxon>
        <taxon>Tracheophyta</taxon>
        <taxon>Spermatophyta</taxon>
        <taxon>Magnoliopsida</taxon>
        <taxon>eudicotyledons</taxon>
        <taxon>Gunneridae</taxon>
        <taxon>Pentapetalae</taxon>
        <taxon>asterids</taxon>
        <taxon>lamiids</taxon>
        <taxon>Lamiales</taxon>
        <taxon>Gesneriaceae</taxon>
        <taxon>Didymocarpoideae</taxon>
        <taxon>Trichosporeae</taxon>
        <taxon>Loxocarpinae</taxon>
        <taxon>Dorcoceras</taxon>
    </lineage>
</organism>
<proteinExistence type="predicted"/>
<sequence>MNLHSGAKLSAHGFTPLRPPRKPLAFFRILGSLQRFNIFSIKATSNIQKTDQFSKSDAQKSSETSPSLYHGIERHSAVLTDWPRPREIPFRVKFGEFDPSCPEPCKFEDSSNKKPFAATVISRAAGGEKNSLFIPVVFEGDLAHIVARHVQVNEFAFVSGKLTRDHPMQLLLNQYLGGFMFWLKILTL</sequence>
<accession>A0A2Z7DE69</accession>
<dbReference type="AlphaFoldDB" id="A0A2Z7DE69"/>
<gene>
    <name evidence="1" type="ORF">F511_37568</name>
</gene>